<keyword evidence="2" id="KW-0472">Membrane</keyword>
<dbReference type="GO" id="GO:0042834">
    <property type="term" value="F:peptidoglycan binding"/>
    <property type="evidence" value="ECO:0007669"/>
    <property type="project" value="InterPro"/>
</dbReference>
<accession>A0AAF0AK64</accession>
<evidence type="ECO:0000256" key="2">
    <source>
        <dbReference type="SAM" id="Phobius"/>
    </source>
</evidence>
<feature type="transmembrane region" description="Helical" evidence="2">
    <location>
        <begin position="12"/>
        <end position="30"/>
    </location>
</feature>
<dbReference type="PANTHER" id="PTHR38687:SF1">
    <property type="entry name" value="CELL DIVISION PROTEIN DEDD"/>
    <property type="match status" value="1"/>
</dbReference>
<keyword evidence="2" id="KW-0812">Transmembrane</keyword>
<dbReference type="PANTHER" id="PTHR38687">
    <property type="entry name" value="CELL DIVISION PROTEIN DEDD-RELATED"/>
    <property type="match status" value="1"/>
</dbReference>
<keyword evidence="2" id="KW-1133">Transmembrane helix</keyword>
<dbReference type="AlphaFoldDB" id="A0AAF0AK64"/>
<name>A0AAF0AK64_9GAMM</name>
<dbReference type="Pfam" id="PF05036">
    <property type="entry name" value="SPOR"/>
    <property type="match status" value="1"/>
</dbReference>
<gene>
    <name evidence="4" type="ORF">O6P33_09070</name>
</gene>
<dbReference type="Proteomes" id="UP001212189">
    <property type="component" value="Chromosome"/>
</dbReference>
<dbReference type="GO" id="GO:0030428">
    <property type="term" value="C:cell septum"/>
    <property type="evidence" value="ECO:0007669"/>
    <property type="project" value="TreeGrafter"/>
</dbReference>
<dbReference type="RefSeq" id="WP_269817466.1">
    <property type="nucleotide sequence ID" value="NZ_CP114976.1"/>
</dbReference>
<dbReference type="KEGG" id="dce:O6P33_09070"/>
<feature type="domain" description="SPOR" evidence="3">
    <location>
        <begin position="138"/>
        <end position="213"/>
    </location>
</feature>
<dbReference type="PROSITE" id="PS51724">
    <property type="entry name" value="SPOR"/>
    <property type="match status" value="1"/>
</dbReference>
<protein>
    <submittedName>
        <fullName evidence="4">SPOR domain-containing protein</fullName>
    </submittedName>
</protein>
<keyword evidence="5" id="KW-1185">Reference proteome</keyword>
<dbReference type="GO" id="GO:0032153">
    <property type="term" value="C:cell division site"/>
    <property type="evidence" value="ECO:0007669"/>
    <property type="project" value="TreeGrafter"/>
</dbReference>
<feature type="compositionally biased region" description="Low complexity" evidence="1">
    <location>
        <begin position="104"/>
        <end position="121"/>
    </location>
</feature>
<dbReference type="SUPFAM" id="SSF110997">
    <property type="entry name" value="Sporulation related repeat"/>
    <property type="match status" value="1"/>
</dbReference>
<reference evidence="4 5" key="1">
    <citation type="submission" date="2022-12" db="EMBL/GenBank/DDBJ databases">
        <title>Coexistence and Characterization of a Novel Tigecycline Resistance gene tet(X) variant and blaNDM-1 in a Pseudomonas caeni Isolate of Chicken Origin.</title>
        <authorList>
            <person name="Lu X."/>
            <person name="Zhang L."/>
            <person name="Li R."/>
            <person name="Wang Z."/>
        </authorList>
    </citation>
    <scope>NUCLEOTIDE SEQUENCE [LARGE SCALE GENOMIC DNA]</scope>
    <source>
        <strain evidence="4 5">CE14</strain>
    </source>
</reference>
<dbReference type="InterPro" id="IPR036680">
    <property type="entry name" value="SPOR-like_sf"/>
</dbReference>
<evidence type="ECO:0000313" key="4">
    <source>
        <dbReference type="EMBL" id="WBE24522.1"/>
    </source>
</evidence>
<organism evidence="4 5">
    <name type="scientific">Denitrificimonas caeni</name>
    <dbReference type="NCBI Taxonomy" id="521720"/>
    <lineage>
        <taxon>Bacteria</taxon>
        <taxon>Pseudomonadati</taxon>
        <taxon>Pseudomonadota</taxon>
        <taxon>Gammaproteobacteria</taxon>
        <taxon>Pseudomonadales</taxon>
        <taxon>Pseudomonadaceae</taxon>
        <taxon>Denitrificimonas</taxon>
    </lineage>
</organism>
<sequence length="215" mass="23338">MAASDSKLKQRIVGAIVLIALAVIFLPMLFKKEEPVQEIVVQAPPMPQAPAVPQFPVEDVSVPEPVLDDEWDEHIIVEQASEQPEQLDSEPAAAVAPIAPPVEPVAQPSQPATQPAAPSKAITEKPAQQAPAPGIDKNNLPVSWSVQLANVTSKANAEALRDSYRKKQYNAYVRSADGSHRVLIGPLVKQSEAQAMCKNLKNRESQDCFVVRYQP</sequence>
<feature type="region of interest" description="Disordered" evidence="1">
    <location>
        <begin position="102"/>
        <end position="137"/>
    </location>
</feature>
<dbReference type="Gene3D" id="3.30.70.1070">
    <property type="entry name" value="Sporulation related repeat"/>
    <property type="match status" value="1"/>
</dbReference>
<evidence type="ECO:0000259" key="3">
    <source>
        <dbReference type="PROSITE" id="PS51724"/>
    </source>
</evidence>
<evidence type="ECO:0000256" key="1">
    <source>
        <dbReference type="SAM" id="MobiDB-lite"/>
    </source>
</evidence>
<dbReference type="EMBL" id="CP114976">
    <property type="protein sequence ID" value="WBE24522.1"/>
    <property type="molecule type" value="Genomic_DNA"/>
</dbReference>
<dbReference type="InterPro" id="IPR007730">
    <property type="entry name" value="SPOR-like_dom"/>
</dbReference>
<evidence type="ECO:0000313" key="5">
    <source>
        <dbReference type="Proteomes" id="UP001212189"/>
    </source>
</evidence>
<proteinExistence type="predicted"/>
<dbReference type="InterPro" id="IPR052521">
    <property type="entry name" value="Cell_div_SPOR-domain"/>
</dbReference>
<dbReference type="GO" id="GO:0032506">
    <property type="term" value="P:cytokinetic process"/>
    <property type="evidence" value="ECO:0007669"/>
    <property type="project" value="TreeGrafter"/>
</dbReference>